<dbReference type="AlphaFoldDB" id="A0A1Z5JCP0"/>
<evidence type="ECO:0000256" key="2">
    <source>
        <dbReference type="SAM" id="Phobius"/>
    </source>
</evidence>
<evidence type="ECO:0000313" key="3">
    <source>
        <dbReference type="EMBL" id="GAX11773.1"/>
    </source>
</evidence>
<gene>
    <name evidence="3" type="ORF">FisN_7Lh155</name>
</gene>
<name>A0A1Z5JCP0_FISSO</name>
<evidence type="ECO:0000256" key="1">
    <source>
        <dbReference type="SAM" id="MobiDB-lite"/>
    </source>
</evidence>
<feature type="region of interest" description="Disordered" evidence="1">
    <location>
        <begin position="148"/>
        <end position="176"/>
    </location>
</feature>
<accession>A0A1Z5JCP0</accession>
<dbReference type="InParanoid" id="A0A1Z5JCP0"/>
<reference evidence="3 4" key="1">
    <citation type="journal article" date="2015" name="Plant Cell">
        <title>Oil accumulation by the oleaginous diatom Fistulifera solaris as revealed by the genome and transcriptome.</title>
        <authorList>
            <person name="Tanaka T."/>
            <person name="Maeda Y."/>
            <person name="Veluchamy A."/>
            <person name="Tanaka M."/>
            <person name="Abida H."/>
            <person name="Marechal E."/>
            <person name="Bowler C."/>
            <person name="Muto M."/>
            <person name="Sunaga Y."/>
            <person name="Tanaka M."/>
            <person name="Yoshino T."/>
            <person name="Taniguchi T."/>
            <person name="Fukuda Y."/>
            <person name="Nemoto M."/>
            <person name="Matsumoto M."/>
            <person name="Wong P.S."/>
            <person name="Aburatani S."/>
            <person name="Fujibuchi W."/>
        </authorList>
    </citation>
    <scope>NUCLEOTIDE SEQUENCE [LARGE SCALE GENOMIC DNA]</scope>
    <source>
        <strain evidence="3 4">JPCC DA0580</strain>
    </source>
</reference>
<feature type="transmembrane region" description="Helical" evidence="2">
    <location>
        <begin position="21"/>
        <end position="41"/>
    </location>
</feature>
<keyword evidence="2" id="KW-0812">Transmembrane</keyword>
<comment type="caution">
    <text evidence="3">The sequence shown here is derived from an EMBL/GenBank/DDBJ whole genome shotgun (WGS) entry which is preliminary data.</text>
</comment>
<evidence type="ECO:0000313" key="4">
    <source>
        <dbReference type="Proteomes" id="UP000198406"/>
    </source>
</evidence>
<keyword evidence="2" id="KW-1133">Transmembrane helix</keyword>
<organism evidence="3 4">
    <name type="scientific">Fistulifera solaris</name>
    <name type="common">Oleaginous diatom</name>
    <dbReference type="NCBI Taxonomy" id="1519565"/>
    <lineage>
        <taxon>Eukaryota</taxon>
        <taxon>Sar</taxon>
        <taxon>Stramenopiles</taxon>
        <taxon>Ochrophyta</taxon>
        <taxon>Bacillariophyta</taxon>
        <taxon>Bacillariophyceae</taxon>
        <taxon>Bacillariophycidae</taxon>
        <taxon>Naviculales</taxon>
        <taxon>Naviculaceae</taxon>
        <taxon>Fistulifera</taxon>
    </lineage>
</organism>
<dbReference type="EMBL" id="BDSP01000044">
    <property type="protein sequence ID" value="GAX11773.1"/>
    <property type="molecule type" value="Genomic_DNA"/>
</dbReference>
<sequence>MKRTQTVTHESRRADRSYVFRSLYLGIMVLLLCSEGSILGASSHCVKSLQNANTDQDNILTRDEFNTVWTSLTNRWCSETSNEADDALFEDLSCWCMTFDVGKFDLWCCTKVTFADSWAGIRMPDDLYPREYAESLCGRIEERIKQSSCNDNVRPNTPPPQPSTGPTVSPVPVSNEKNPIITSHEDGFMSQLGESFLLALCAFLFVVPWEGLT</sequence>
<keyword evidence="2" id="KW-0472">Membrane</keyword>
<feature type="compositionally biased region" description="Low complexity" evidence="1">
    <location>
        <begin position="164"/>
        <end position="175"/>
    </location>
</feature>
<protein>
    <submittedName>
        <fullName evidence="3">Uncharacterized protein</fullName>
    </submittedName>
</protein>
<keyword evidence="4" id="KW-1185">Reference proteome</keyword>
<dbReference type="Proteomes" id="UP000198406">
    <property type="component" value="Unassembled WGS sequence"/>
</dbReference>
<proteinExistence type="predicted"/>